<reference evidence="2 3" key="1">
    <citation type="journal article" date="2019" name="mSystems">
        <title>Life at home and on the roam: Genomic adaptions reflect the dual lifestyle of an intracellular, facultative symbiont.</title>
        <authorList>
            <person name="Burgsdorf I."/>
        </authorList>
    </citation>
    <scope>NUCLEOTIDE SEQUENCE [LARGE SCALE GENOMIC DNA]</scope>
    <source>
        <strain evidence="2">277cI</strain>
    </source>
</reference>
<name>A0A524RSS6_9CHRO</name>
<sequence length="57" mass="6104">MAVAREMGSALRESAQSLNIRERLDYSCALFDPSGRLVAHAPHIPVHLGSMGSAVRA</sequence>
<organism evidence="2 3">
    <name type="scientific">Aphanocapsa feldmannii 277cI</name>
    <dbReference type="NCBI Taxonomy" id="2507554"/>
    <lineage>
        <taxon>Bacteria</taxon>
        <taxon>Bacillati</taxon>
        <taxon>Cyanobacteriota</taxon>
        <taxon>Cyanophyceae</taxon>
        <taxon>Oscillatoriophycideae</taxon>
        <taxon>Chroococcales</taxon>
        <taxon>Microcystaceae</taxon>
        <taxon>Aphanocapsa</taxon>
    </lineage>
</organism>
<dbReference type="AlphaFoldDB" id="A0A524RSS6"/>
<dbReference type="GO" id="GO:0006749">
    <property type="term" value="P:glutathione metabolic process"/>
    <property type="evidence" value="ECO:0007669"/>
    <property type="project" value="TreeGrafter"/>
</dbReference>
<dbReference type="GO" id="GO:0005829">
    <property type="term" value="C:cytosol"/>
    <property type="evidence" value="ECO:0007669"/>
    <property type="project" value="TreeGrafter"/>
</dbReference>
<dbReference type="GO" id="GO:0017168">
    <property type="term" value="F:5-oxoprolinase (ATP-hydrolyzing) activity"/>
    <property type="evidence" value="ECO:0007669"/>
    <property type="project" value="TreeGrafter"/>
</dbReference>
<dbReference type="InterPro" id="IPR045079">
    <property type="entry name" value="Oxoprolinase-like"/>
</dbReference>
<comment type="caution">
    <text evidence="2">The sequence shown here is derived from an EMBL/GenBank/DDBJ whole genome shotgun (WGS) entry which is preliminary data.</text>
</comment>
<dbReference type="EMBL" id="SRMN01000101">
    <property type="protein sequence ID" value="TGH20627.1"/>
    <property type="molecule type" value="Genomic_DNA"/>
</dbReference>
<protein>
    <recommendedName>
        <fullName evidence="1">Hydantoinase B/oxoprolinase domain-containing protein</fullName>
    </recommendedName>
</protein>
<accession>A0A524RSS6</accession>
<dbReference type="InterPro" id="IPR003692">
    <property type="entry name" value="Hydantoinase_B"/>
</dbReference>
<dbReference type="PANTHER" id="PTHR11365:SF23">
    <property type="entry name" value="HYPOTHETICAL 5-OXOPROLINASE (EUROFUNG)-RELATED"/>
    <property type="match status" value="1"/>
</dbReference>
<dbReference type="PANTHER" id="PTHR11365">
    <property type="entry name" value="5-OXOPROLINASE RELATED"/>
    <property type="match status" value="1"/>
</dbReference>
<dbReference type="Pfam" id="PF02538">
    <property type="entry name" value="Hydantoinase_B"/>
    <property type="match status" value="1"/>
</dbReference>
<evidence type="ECO:0000313" key="3">
    <source>
        <dbReference type="Proteomes" id="UP000315454"/>
    </source>
</evidence>
<proteinExistence type="predicted"/>
<evidence type="ECO:0000313" key="2">
    <source>
        <dbReference type="EMBL" id="TGH20627.1"/>
    </source>
</evidence>
<feature type="non-terminal residue" evidence="2">
    <location>
        <position position="57"/>
    </location>
</feature>
<evidence type="ECO:0000259" key="1">
    <source>
        <dbReference type="Pfam" id="PF02538"/>
    </source>
</evidence>
<gene>
    <name evidence="2" type="ORF">ERJ68_06645</name>
</gene>
<feature type="domain" description="Hydantoinase B/oxoprolinase" evidence="1">
    <location>
        <begin position="1"/>
        <end position="57"/>
    </location>
</feature>
<dbReference type="Proteomes" id="UP000315454">
    <property type="component" value="Unassembled WGS sequence"/>
</dbReference>